<organism evidence="1 2">
    <name type="scientific">Streptomyces acidicola</name>
    <dbReference type="NCBI Taxonomy" id="2596892"/>
    <lineage>
        <taxon>Bacteria</taxon>
        <taxon>Bacillati</taxon>
        <taxon>Actinomycetota</taxon>
        <taxon>Actinomycetes</taxon>
        <taxon>Kitasatosporales</taxon>
        <taxon>Streptomycetaceae</taxon>
        <taxon>Streptomyces</taxon>
    </lineage>
</organism>
<accession>A0A5N8X7P7</accession>
<dbReference type="AlphaFoldDB" id="A0A5N8X7P7"/>
<evidence type="ECO:0000313" key="1">
    <source>
        <dbReference type="EMBL" id="MPY55186.1"/>
    </source>
</evidence>
<gene>
    <name evidence="1" type="ORF">FPZ41_44250</name>
</gene>
<proteinExistence type="predicted"/>
<dbReference type="Proteomes" id="UP000373149">
    <property type="component" value="Unassembled WGS sequence"/>
</dbReference>
<dbReference type="EMBL" id="VMNX01000383">
    <property type="protein sequence ID" value="MPY55186.1"/>
    <property type="molecule type" value="Genomic_DNA"/>
</dbReference>
<keyword evidence="2" id="KW-1185">Reference proteome</keyword>
<dbReference type="RefSeq" id="WP_152870297.1">
    <property type="nucleotide sequence ID" value="NZ_VMNX01000383.1"/>
</dbReference>
<comment type="caution">
    <text evidence="1">The sequence shown here is derived from an EMBL/GenBank/DDBJ whole genome shotgun (WGS) entry which is preliminary data.</text>
</comment>
<name>A0A5N8X7P7_9ACTN</name>
<evidence type="ECO:0000313" key="2">
    <source>
        <dbReference type="Proteomes" id="UP000373149"/>
    </source>
</evidence>
<reference evidence="1 2" key="1">
    <citation type="submission" date="2019-09" db="EMBL/GenBank/DDBJ databases">
        <authorList>
            <person name="Duangmal K."/>
            <person name="Teo W.F.A."/>
            <person name="Lipun K."/>
        </authorList>
    </citation>
    <scope>NUCLEOTIDE SEQUENCE [LARGE SCALE GENOMIC DNA]</scope>
    <source>
        <strain evidence="1 2">K1PN6</strain>
    </source>
</reference>
<sequence length="162" mass="18292">MQAETVIAVAATVIALGSLWVSHTQSNATRLHNRQSVRPILQIRRIHERRNRRVGLQVINAGLGPAVVTDTEVRLDGVVVGKWDRTVKDRIFSPTDWPSTYSLRKGAVVLNGEQTFLVRFDSDDPDRLERFWDIVGRRLVIDIHYESVYGGEGFTVSSLPQE</sequence>
<protein>
    <submittedName>
        <fullName evidence="1">Uncharacterized protein</fullName>
    </submittedName>
</protein>